<evidence type="ECO:0000256" key="1">
    <source>
        <dbReference type="SAM" id="MobiDB-lite"/>
    </source>
</evidence>
<gene>
    <name evidence="3" type="ORF">R3P38DRAFT_3588334</name>
</gene>
<keyword evidence="2" id="KW-0812">Transmembrane</keyword>
<name>A0AAW0AIA7_9AGAR</name>
<keyword evidence="2" id="KW-1133">Transmembrane helix</keyword>
<proteinExistence type="predicted"/>
<sequence>MAYVLSFTVSGKLAHSPLAALCLIFLYVAYGNPMGWISVVVLVYFLARVWIGQPTSDRSVSTSRPNIRSQNHKEADCGIAGDASGPSGSTSWSLFLIVLTTQIAFLILHVGGKGQRKGEQCDLMLEHHENPVGKTLGCLCRLLPTNTLITRSENSFLVQLKLQDNPRSGNFVVSRTSTARYSELTGRRSQNAGSGRELVMKHYDVDRRRWLGGGSNDESELNTRSSWWLGEKRRGRLSAAALRICEASCGANVKMS</sequence>
<feature type="compositionally biased region" description="Polar residues" evidence="1">
    <location>
        <begin position="56"/>
        <end position="69"/>
    </location>
</feature>
<dbReference type="AlphaFoldDB" id="A0AAW0AIA7"/>
<evidence type="ECO:0000313" key="4">
    <source>
        <dbReference type="Proteomes" id="UP001362999"/>
    </source>
</evidence>
<protein>
    <submittedName>
        <fullName evidence="3">Uncharacterized protein</fullName>
    </submittedName>
</protein>
<feature type="transmembrane region" description="Helical" evidence="2">
    <location>
        <begin position="92"/>
        <end position="110"/>
    </location>
</feature>
<keyword evidence="2" id="KW-0472">Membrane</keyword>
<organism evidence="3 4">
    <name type="scientific">Favolaschia claudopus</name>
    <dbReference type="NCBI Taxonomy" id="2862362"/>
    <lineage>
        <taxon>Eukaryota</taxon>
        <taxon>Fungi</taxon>
        <taxon>Dikarya</taxon>
        <taxon>Basidiomycota</taxon>
        <taxon>Agaricomycotina</taxon>
        <taxon>Agaricomycetes</taxon>
        <taxon>Agaricomycetidae</taxon>
        <taxon>Agaricales</taxon>
        <taxon>Marasmiineae</taxon>
        <taxon>Mycenaceae</taxon>
        <taxon>Favolaschia</taxon>
    </lineage>
</organism>
<keyword evidence="4" id="KW-1185">Reference proteome</keyword>
<reference evidence="3 4" key="1">
    <citation type="journal article" date="2024" name="J Genomics">
        <title>Draft genome sequencing and assembly of Favolaschia claudopus CIRM-BRFM 2984 isolated from oak limbs.</title>
        <authorList>
            <person name="Navarro D."/>
            <person name="Drula E."/>
            <person name="Chaduli D."/>
            <person name="Cazenave R."/>
            <person name="Ahrendt S."/>
            <person name="Wang J."/>
            <person name="Lipzen A."/>
            <person name="Daum C."/>
            <person name="Barry K."/>
            <person name="Grigoriev I.V."/>
            <person name="Favel A."/>
            <person name="Rosso M.N."/>
            <person name="Martin F."/>
        </authorList>
    </citation>
    <scope>NUCLEOTIDE SEQUENCE [LARGE SCALE GENOMIC DNA]</scope>
    <source>
        <strain evidence="3 4">CIRM-BRFM 2984</strain>
    </source>
</reference>
<evidence type="ECO:0000256" key="2">
    <source>
        <dbReference type="SAM" id="Phobius"/>
    </source>
</evidence>
<feature type="transmembrane region" description="Helical" evidence="2">
    <location>
        <begin position="35"/>
        <end position="51"/>
    </location>
</feature>
<accession>A0AAW0AIA7</accession>
<dbReference type="Proteomes" id="UP001362999">
    <property type="component" value="Unassembled WGS sequence"/>
</dbReference>
<dbReference type="EMBL" id="JAWWNJ010000065">
    <property type="protein sequence ID" value="KAK7012492.1"/>
    <property type="molecule type" value="Genomic_DNA"/>
</dbReference>
<feature type="region of interest" description="Disordered" evidence="1">
    <location>
        <begin position="56"/>
        <end position="80"/>
    </location>
</feature>
<comment type="caution">
    <text evidence="3">The sequence shown here is derived from an EMBL/GenBank/DDBJ whole genome shotgun (WGS) entry which is preliminary data.</text>
</comment>
<evidence type="ECO:0000313" key="3">
    <source>
        <dbReference type="EMBL" id="KAK7012492.1"/>
    </source>
</evidence>
<feature type="transmembrane region" description="Helical" evidence="2">
    <location>
        <begin position="13"/>
        <end position="30"/>
    </location>
</feature>